<keyword evidence="9" id="KW-0133">Cell shape</keyword>
<comment type="catalytic activity">
    <reaction evidence="9">
        <text>UDP-N-acetyl-alpha-D-muramoyl-L-alanine + D-glutamate + ATP = UDP-N-acetyl-alpha-D-muramoyl-L-alanyl-D-glutamate + ADP + phosphate + H(+)</text>
        <dbReference type="Rhea" id="RHEA:16429"/>
        <dbReference type="ChEBI" id="CHEBI:15378"/>
        <dbReference type="ChEBI" id="CHEBI:29986"/>
        <dbReference type="ChEBI" id="CHEBI:30616"/>
        <dbReference type="ChEBI" id="CHEBI:43474"/>
        <dbReference type="ChEBI" id="CHEBI:83898"/>
        <dbReference type="ChEBI" id="CHEBI:83900"/>
        <dbReference type="ChEBI" id="CHEBI:456216"/>
        <dbReference type="EC" id="6.3.2.9"/>
    </reaction>
</comment>
<dbReference type="Gene3D" id="3.40.50.720">
    <property type="entry name" value="NAD(P)-binding Rossmann-like Domain"/>
    <property type="match status" value="1"/>
</dbReference>
<feature type="binding site" evidence="9">
    <location>
        <begin position="115"/>
        <end position="121"/>
    </location>
    <ligand>
        <name>ATP</name>
        <dbReference type="ChEBI" id="CHEBI:30616"/>
    </ligand>
</feature>
<dbReference type="GO" id="GO:0005737">
    <property type="term" value="C:cytoplasm"/>
    <property type="evidence" value="ECO:0007669"/>
    <property type="project" value="UniProtKB-SubCell"/>
</dbReference>
<keyword evidence="12" id="KW-1185">Reference proteome</keyword>
<evidence type="ECO:0000313" key="12">
    <source>
        <dbReference type="Proteomes" id="UP000671852"/>
    </source>
</evidence>
<evidence type="ECO:0000256" key="6">
    <source>
        <dbReference type="ARBA" id="ARBA00022741"/>
    </source>
</evidence>
<proteinExistence type="inferred from homology"/>
<evidence type="ECO:0000256" key="8">
    <source>
        <dbReference type="ARBA" id="ARBA00023306"/>
    </source>
</evidence>
<dbReference type="EC" id="6.3.2.9" evidence="9"/>
<evidence type="ECO:0000256" key="2">
    <source>
        <dbReference type="ARBA" id="ARBA00004752"/>
    </source>
</evidence>
<reference evidence="11" key="1">
    <citation type="submission" date="2019-11" db="EMBL/GenBank/DDBJ databases">
        <authorList>
            <person name="Kojima H."/>
        </authorList>
    </citation>
    <scope>NUCLEOTIDE SEQUENCE</scope>
    <source>
        <strain evidence="11">H1576</strain>
    </source>
</reference>
<dbReference type="InterPro" id="IPR005762">
    <property type="entry name" value="MurD"/>
</dbReference>
<keyword evidence="8 9" id="KW-0131">Cell cycle</keyword>
<dbReference type="GO" id="GO:0071555">
    <property type="term" value="P:cell wall organization"/>
    <property type="evidence" value="ECO:0007669"/>
    <property type="project" value="UniProtKB-KW"/>
</dbReference>
<evidence type="ECO:0000256" key="5">
    <source>
        <dbReference type="ARBA" id="ARBA00022618"/>
    </source>
</evidence>
<evidence type="ECO:0000313" key="11">
    <source>
        <dbReference type="EMBL" id="QSZ41147.1"/>
    </source>
</evidence>
<comment type="similarity">
    <text evidence="9">Belongs to the MurCDEF family.</text>
</comment>
<dbReference type="PROSITE" id="PS01011">
    <property type="entry name" value="FOLYLPOLYGLU_SYNT_1"/>
    <property type="match status" value="1"/>
</dbReference>
<keyword evidence="6 9" id="KW-0547">Nucleotide-binding</keyword>
<name>A0A975AYW9_9BACT</name>
<dbReference type="Proteomes" id="UP000671852">
    <property type="component" value="Chromosome"/>
</dbReference>
<evidence type="ECO:0000256" key="4">
    <source>
        <dbReference type="ARBA" id="ARBA00022598"/>
    </source>
</evidence>
<dbReference type="InterPro" id="IPR013221">
    <property type="entry name" value="Mur_ligase_cen"/>
</dbReference>
<dbReference type="NCBIfam" id="TIGR01087">
    <property type="entry name" value="murD"/>
    <property type="match status" value="1"/>
</dbReference>
<dbReference type="Gene3D" id="3.40.1190.10">
    <property type="entry name" value="Mur-like, catalytic domain"/>
    <property type="match status" value="1"/>
</dbReference>
<keyword evidence="4 9" id="KW-0436">Ligase</keyword>
<comment type="function">
    <text evidence="9">Cell wall formation. Catalyzes the addition of glutamate to the nucleotide precursor UDP-N-acetylmuramoyl-L-alanine (UMA).</text>
</comment>
<accession>A0A975AYW9</accession>
<dbReference type="GO" id="GO:0005524">
    <property type="term" value="F:ATP binding"/>
    <property type="evidence" value="ECO:0007669"/>
    <property type="project" value="UniProtKB-UniRule"/>
</dbReference>
<gene>
    <name evidence="9 11" type="primary">murD</name>
    <name evidence="11" type="ORF">GJV85_03140</name>
</gene>
<dbReference type="InterPro" id="IPR018109">
    <property type="entry name" value="Folylpolyglutamate_synth_CS"/>
</dbReference>
<evidence type="ECO:0000256" key="9">
    <source>
        <dbReference type="HAMAP-Rule" id="MF_00639"/>
    </source>
</evidence>
<dbReference type="GO" id="GO:0008360">
    <property type="term" value="P:regulation of cell shape"/>
    <property type="evidence" value="ECO:0007669"/>
    <property type="project" value="UniProtKB-KW"/>
</dbReference>
<dbReference type="GO" id="GO:0009252">
    <property type="term" value="P:peptidoglycan biosynthetic process"/>
    <property type="evidence" value="ECO:0007669"/>
    <property type="project" value="UniProtKB-UniRule"/>
</dbReference>
<keyword evidence="9" id="KW-0961">Cell wall biogenesis/degradation</keyword>
<dbReference type="InterPro" id="IPR036565">
    <property type="entry name" value="Mur-like_cat_sf"/>
</dbReference>
<organism evidence="11 12">
    <name type="scientific">Sulfurimonas aquatica</name>
    <dbReference type="NCBI Taxonomy" id="2672570"/>
    <lineage>
        <taxon>Bacteria</taxon>
        <taxon>Pseudomonadati</taxon>
        <taxon>Campylobacterota</taxon>
        <taxon>Epsilonproteobacteria</taxon>
        <taxon>Campylobacterales</taxon>
        <taxon>Sulfurimonadaceae</taxon>
        <taxon>Sulfurimonas</taxon>
    </lineage>
</organism>
<feature type="domain" description="Mur ligase central" evidence="10">
    <location>
        <begin position="113"/>
        <end position="235"/>
    </location>
</feature>
<dbReference type="GO" id="GO:0051301">
    <property type="term" value="P:cell division"/>
    <property type="evidence" value="ECO:0007669"/>
    <property type="project" value="UniProtKB-KW"/>
</dbReference>
<comment type="subcellular location">
    <subcellularLocation>
        <location evidence="1 9">Cytoplasm</location>
    </subcellularLocation>
</comment>
<keyword evidence="5 9" id="KW-0132">Cell division</keyword>
<keyword evidence="3 9" id="KW-0963">Cytoplasm</keyword>
<dbReference type="Gene3D" id="3.90.190.20">
    <property type="entry name" value="Mur ligase, C-terminal domain"/>
    <property type="match status" value="1"/>
</dbReference>
<sequence>MLKNLVSDLAAFSRIAIFGFGKEGRSFYDFALKYLPNATLCIVDKNTPQDIEESEKVVFFSGDDYLKGLEKVDLVIKSPGVSLYNLGIKYDAYNFSSTTELFIKHFKKQIIGVTGTKGKSTLVTIIDQLLKNAKQETVLCGNIGTPAFDIVQEITPTTRVVMELSSHQLLNIKHSPHIAILTNLFEEHLDYYKDLQEYYDAKFNILHFQNENDILIVNLQEPYKELNASLFQTKSVYNVFEHTLKYDVTFDVKQGFIHKSSLQILEKLVELLKIDKETYLKTIKEFKTLPHRLEYVDTIEGVIYINDSISTIPEATMEAVKILKNVESLILGGFDRGIHYDSLVEYLLESDIQNIVLFSDTGKKIFESLSKSDKNLNIFYVTSLSQAVEKVHQITESGIALFSPAASSFNEYKNFMQRGDEFKSLVIDYKQQEEK</sequence>
<keyword evidence="7 9" id="KW-0067">ATP-binding</keyword>
<dbReference type="SUPFAM" id="SSF53244">
    <property type="entry name" value="MurD-like peptide ligases, peptide-binding domain"/>
    <property type="match status" value="1"/>
</dbReference>
<dbReference type="PANTHER" id="PTHR43692">
    <property type="entry name" value="UDP-N-ACETYLMURAMOYLALANINE--D-GLUTAMATE LIGASE"/>
    <property type="match status" value="1"/>
</dbReference>
<dbReference type="Pfam" id="PF08245">
    <property type="entry name" value="Mur_ligase_M"/>
    <property type="match status" value="1"/>
</dbReference>
<comment type="pathway">
    <text evidence="2 9">Cell wall biogenesis; peptidoglycan biosynthesis.</text>
</comment>
<evidence type="ECO:0000256" key="1">
    <source>
        <dbReference type="ARBA" id="ARBA00004496"/>
    </source>
</evidence>
<dbReference type="GO" id="GO:0004326">
    <property type="term" value="F:tetrahydrofolylpolyglutamate synthase activity"/>
    <property type="evidence" value="ECO:0007669"/>
    <property type="project" value="InterPro"/>
</dbReference>
<dbReference type="EMBL" id="CP046072">
    <property type="protein sequence ID" value="QSZ41147.1"/>
    <property type="molecule type" value="Genomic_DNA"/>
</dbReference>
<keyword evidence="9" id="KW-0573">Peptidoglycan synthesis</keyword>
<dbReference type="AlphaFoldDB" id="A0A975AYW9"/>
<dbReference type="GO" id="GO:0008764">
    <property type="term" value="F:UDP-N-acetylmuramoylalanine-D-glutamate ligase activity"/>
    <property type="evidence" value="ECO:0007669"/>
    <property type="project" value="UniProtKB-UniRule"/>
</dbReference>
<protein>
    <recommendedName>
        <fullName evidence="9">UDP-N-acetylmuramoylalanine--D-glutamate ligase</fullName>
        <ecNumber evidence="9">6.3.2.9</ecNumber>
    </recommendedName>
    <alternativeName>
        <fullName evidence="9">D-glutamic acid-adding enzyme</fullName>
    </alternativeName>
    <alternativeName>
        <fullName evidence="9">UDP-N-acetylmuramoyl-L-alanyl-D-glutamate synthetase</fullName>
    </alternativeName>
</protein>
<dbReference type="InterPro" id="IPR036615">
    <property type="entry name" value="Mur_ligase_C_dom_sf"/>
</dbReference>
<dbReference type="KEGG" id="saqt:GJV85_03140"/>
<evidence type="ECO:0000256" key="3">
    <source>
        <dbReference type="ARBA" id="ARBA00022490"/>
    </source>
</evidence>
<dbReference type="SUPFAM" id="SSF53623">
    <property type="entry name" value="MurD-like peptide ligases, catalytic domain"/>
    <property type="match status" value="1"/>
</dbReference>
<dbReference type="PANTHER" id="PTHR43692:SF1">
    <property type="entry name" value="UDP-N-ACETYLMURAMOYLALANINE--D-GLUTAMATE LIGASE"/>
    <property type="match status" value="1"/>
</dbReference>
<dbReference type="HAMAP" id="MF_00639">
    <property type="entry name" value="MurD"/>
    <property type="match status" value="1"/>
</dbReference>
<reference evidence="11" key="2">
    <citation type="submission" date="2021-04" db="EMBL/GenBank/DDBJ databases">
        <title>Isolation and characterization of a novel species of the genus Sulfurimonas.</title>
        <authorList>
            <person name="Fukui M."/>
        </authorList>
    </citation>
    <scope>NUCLEOTIDE SEQUENCE</scope>
    <source>
        <strain evidence="11">H1576</strain>
    </source>
</reference>
<evidence type="ECO:0000256" key="7">
    <source>
        <dbReference type="ARBA" id="ARBA00022840"/>
    </source>
</evidence>
<evidence type="ECO:0000259" key="10">
    <source>
        <dbReference type="Pfam" id="PF08245"/>
    </source>
</evidence>